<reference evidence="1 2" key="1">
    <citation type="journal article" date="2020" name="Nature">
        <title>Six reference-quality genomes reveal evolution of bat adaptations.</title>
        <authorList>
            <person name="Jebb D."/>
            <person name="Huang Z."/>
            <person name="Pippel M."/>
            <person name="Hughes G.M."/>
            <person name="Lavrichenko K."/>
            <person name="Devanna P."/>
            <person name="Winkler S."/>
            <person name="Jermiin L.S."/>
            <person name="Skirmuntt E.C."/>
            <person name="Katzourakis A."/>
            <person name="Burkitt-Gray L."/>
            <person name="Ray D.A."/>
            <person name="Sullivan K.A.M."/>
            <person name="Roscito J.G."/>
            <person name="Kirilenko B.M."/>
            <person name="Davalos L.M."/>
            <person name="Corthals A.P."/>
            <person name="Power M.L."/>
            <person name="Jones G."/>
            <person name="Ransome R.D."/>
            <person name="Dechmann D.K.N."/>
            <person name="Locatelli A.G."/>
            <person name="Puechmaille S.J."/>
            <person name="Fedrigo O."/>
            <person name="Jarvis E.D."/>
            <person name="Hiller M."/>
            <person name="Vernes S.C."/>
            <person name="Myers E.W."/>
            <person name="Teeling E.C."/>
        </authorList>
    </citation>
    <scope>NUCLEOTIDE SEQUENCE [LARGE SCALE GENOMIC DNA]</scope>
    <source>
        <strain evidence="1">Bat1K_MPI-CBG_1</strain>
    </source>
</reference>
<organism evidence="1 2">
    <name type="scientific">Phyllostomus discolor</name>
    <name type="common">pale spear-nosed bat</name>
    <dbReference type="NCBI Taxonomy" id="89673"/>
    <lineage>
        <taxon>Eukaryota</taxon>
        <taxon>Metazoa</taxon>
        <taxon>Chordata</taxon>
        <taxon>Craniata</taxon>
        <taxon>Vertebrata</taxon>
        <taxon>Euteleostomi</taxon>
        <taxon>Mammalia</taxon>
        <taxon>Eutheria</taxon>
        <taxon>Laurasiatheria</taxon>
        <taxon>Chiroptera</taxon>
        <taxon>Yangochiroptera</taxon>
        <taxon>Phyllostomidae</taxon>
        <taxon>Phyllostominae</taxon>
        <taxon>Phyllostomus</taxon>
    </lineage>
</organism>
<proteinExistence type="predicted"/>
<accession>A0A834AYG2</accession>
<dbReference type="AlphaFoldDB" id="A0A834AYG2"/>
<protein>
    <submittedName>
        <fullName evidence="1">Uncharacterized protein</fullName>
    </submittedName>
</protein>
<name>A0A834AYG2_9CHIR</name>
<evidence type="ECO:0000313" key="2">
    <source>
        <dbReference type="Proteomes" id="UP000664940"/>
    </source>
</evidence>
<comment type="caution">
    <text evidence="1">The sequence shown here is derived from an EMBL/GenBank/DDBJ whole genome shotgun (WGS) entry which is preliminary data.</text>
</comment>
<dbReference type="EMBL" id="JABVXQ010000003">
    <property type="protein sequence ID" value="KAF6119993.1"/>
    <property type="molecule type" value="Genomic_DNA"/>
</dbReference>
<gene>
    <name evidence="1" type="ORF">HJG60_010334</name>
</gene>
<evidence type="ECO:0000313" key="1">
    <source>
        <dbReference type="EMBL" id="KAF6119993.1"/>
    </source>
</evidence>
<dbReference type="Proteomes" id="UP000664940">
    <property type="component" value="Unassembled WGS sequence"/>
</dbReference>
<sequence>MSEFPSVSCSVPCCSESLALPGDQRESVWGPARSRPCGALTHSTGTSLDTEAVLSQWQFLRLAASPKAFNCDSAENNRTAHCPWVERPLTLNHPPVPLGEWRVVCFLSTVGQCRLAEPPWLGAGLGGWPCALKRPFDFLSHAARFLPMFILPRRKRA</sequence>